<keyword evidence="7" id="KW-1185">Reference proteome</keyword>
<dbReference type="Proteomes" id="UP001174909">
    <property type="component" value="Unassembled WGS sequence"/>
</dbReference>
<evidence type="ECO:0000256" key="3">
    <source>
        <dbReference type="ARBA" id="ARBA00022840"/>
    </source>
</evidence>
<dbReference type="Pfam" id="PF00004">
    <property type="entry name" value="AAA"/>
    <property type="match status" value="1"/>
</dbReference>
<keyword evidence="3" id="KW-0067">ATP-binding</keyword>
<dbReference type="GO" id="GO:0005524">
    <property type="term" value="F:ATP binding"/>
    <property type="evidence" value="ECO:0007669"/>
    <property type="project" value="UniProtKB-KW"/>
</dbReference>
<dbReference type="FunFam" id="3.40.50.300:FF:000010">
    <property type="entry name" value="Chaperone clpB 1, putative"/>
    <property type="match status" value="1"/>
</dbReference>
<gene>
    <name evidence="6" type="ORF">GBAR_LOCUS3528</name>
</gene>
<dbReference type="AlphaFoldDB" id="A0AA35R5I1"/>
<dbReference type="Pfam" id="PF02861">
    <property type="entry name" value="Clp_N"/>
    <property type="match status" value="1"/>
</dbReference>
<dbReference type="Gene3D" id="3.40.50.300">
    <property type="entry name" value="P-loop containing nucleotide triphosphate hydrolases"/>
    <property type="match status" value="1"/>
</dbReference>
<dbReference type="GO" id="GO:0034605">
    <property type="term" value="P:cellular response to heat"/>
    <property type="evidence" value="ECO:0007669"/>
    <property type="project" value="TreeGrafter"/>
</dbReference>
<feature type="domain" description="Clp R" evidence="5">
    <location>
        <begin position="1"/>
        <end position="145"/>
    </location>
</feature>
<evidence type="ECO:0000313" key="6">
    <source>
        <dbReference type="EMBL" id="CAI8003031.1"/>
    </source>
</evidence>
<evidence type="ECO:0000256" key="1">
    <source>
        <dbReference type="ARBA" id="ARBA00022737"/>
    </source>
</evidence>
<dbReference type="InterPro" id="IPR027417">
    <property type="entry name" value="P-loop_NTPase"/>
</dbReference>
<evidence type="ECO:0000313" key="7">
    <source>
        <dbReference type="Proteomes" id="UP001174909"/>
    </source>
</evidence>
<reference evidence="6" key="1">
    <citation type="submission" date="2023-03" db="EMBL/GenBank/DDBJ databases">
        <authorList>
            <person name="Steffen K."/>
            <person name="Cardenas P."/>
        </authorList>
    </citation>
    <scope>NUCLEOTIDE SEQUENCE</scope>
</reference>
<dbReference type="PANTHER" id="PTHR11638">
    <property type="entry name" value="ATP-DEPENDENT CLP PROTEASE"/>
    <property type="match status" value="1"/>
</dbReference>
<accession>A0AA35R5I1</accession>
<sequence length="343" mass="37817">MNSMFSDQVKQVMQLAREEAARLGHNYIGTEHLLLGIIRGGKSTAVQVLTNLNLNLESIKQSIDDFVASSGSSMTMGEVPFTPRAKQILEIAANEAKEMKSRVVRTSHLLLALLKDKDGVAAQILVTFGVDHKTAKEEVIAVLQGKSSGRREKRKSKTPFLDHFGRDLTDLARQGKLDPTIGRDREIERVSQVLARRKKNNPVLVGEPGVGKTQIIEGLAQRIVDRRVPQILLDKRVVTLDMGGIVAGTKYRGQFEERLKAVMNELQQSQSVIIFIDELHTIVGAGSAEGTLDASNMFKPSLSRGELQCIGATTLDEYRKYIEKGWRTRAAVPNNCGRCPFGG</sequence>
<organism evidence="6 7">
    <name type="scientific">Geodia barretti</name>
    <name type="common">Barrett's horny sponge</name>
    <dbReference type="NCBI Taxonomy" id="519541"/>
    <lineage>
        <taxon>Eukaryota</taxon>
        <taxon>Metazoa</taxon>
        <taxon>Porifera</taxon>
        <taxon>Demospongiae</taxon>
        <taxon>Heteroscleromorpha</taxon>
        <taxon>Tetractinellida</taxon>
        <taxon>Astrophorina</taxon>
        <taxon>Geodiidae</taxon>
        <taxon>Geodia</taxon>
    </lineage>
</organism>
<dbReference type="CDD" id="cd00009">
    <property type="entry name" value="AAA"/>
    <property type="match status" value="1"/>
</dbReference>
<keyword evidence="1 4" id="KW-0677">Repeat</keyword>
<dbReference type="SUPFAM" id="SSF52540">
    <property type="entry name" value="P-loop containing nucleoside triphosphate hydrolases"/>
    <property type="match status" value="1"/>
</dbReference>
<dbReference type="SMART" id="SM00382">
    <property type="entry name" value="AAA"/>
    <property type="match status" value="1"/>
</dbReference>
<dbReference type="InterPro" id="IPR036628">
    <property type="entry name" value="Clp_N_dom_sf"/>
</dbReference>
<dbReference type="InterPro" id="IPR004176">
    <property type="entry name" value="Clp_R_N"/>
</dbReference>
<protein>
    <submittedName>
        <fullName evidence="6">Chaperone protein ClpB</fullName>
    </submittedName>
</protein>
<dbReference type="InterPro" id="IPR003959">
    <property type="entry name" value="ATPase_AAA_core"/>
</dbReference>
<dbReference type="InterPro" id="IPR050130">
    <property type="entry name" value="ClpA_ClpB"/>
</dbReference>
<dbReference type="EMBL" id="CASHTH010000502">
    <property type="protein sequence ID" value="CAI8003031.1"/>
    <property type="molecule type" value="Genomic_DNA"/>
</dbReference>
<dbReference type="InterPro" id="IPR003593">
    <property type="entry name" value="AAA+_ATPase"/>
</dbReference>
<evidence type="ECO:0000256" key="4">
    <source>
        <dbReference type="PROSITE-ProRule" id="PRU01251"/>
    </source>
</evidence>
<proteinExistence type="predicted"/>
<dbReference type="GO" id="GO:0016887">
    <property type="term" value="F:ATP hydrolysis activity"/>
    <property type="evidence" value="ECO:0007669"/>
    <property type="project" value="InterPro"/>
</dbReference>
<dbReference type="Gene3D" id="1.10.1780.10">
    <property type="entry name" value="Clp, N-terminal domain"/>
    <property type="match status" value="1"/>
</dbReference>
<name>A0AA35R5I1_GEOBA</name>
<dbReference type="GO" id="GO:0005737">
    <property type="term" value="C:cytoplasm"/>
    <property type="evidence" value="ECO:0007669"/>
    <property type="project" value="TreeGrafter"/>
</dbReference>
<evidence type="ECO:0000256" key="2">
    <source>
        <dbReference type="ARBA" id="ARBA00022741"/>
    </source>
</evidence>
<evidence type="ECO:0000259" key="5">
    <source>
        <dbReference type="PROSITE" id="PS51903"/>
    </source>
</evidence>
<comment type="caution">
    <text evidence="6">The sequence shown here is derived from an EMBL/GenBank/DDBJ whole genome shotgun (WGS) entry which is preliminary data.</text>
</comment>
<dbReference type="PANTHER" id="PTHR11638:SF18">
    <property type="entry name" value="HEAT SHOCK PROTEIN 104"/>
    <property type="match status" value="1"/>
</dbReference>
<dbReference type="PROSITE" id="PS00870">
    <property type="entry name" value="CLPAB_1"/>
    <property type="match status" value="1"/>
</dbReference>
<dbReference type="PROSITE" id="PS51903">
    <property type="entry name" value="CLP_R"/>
    <property type="match status" value="1"/>
</dbReference>
<keyword evidence="2" id="KW-0547">Nucleotide-binding</keyword>
<dbReference type="SUPFAM" id="SSF81923">
    <property type="entry name" value="Double Clp-N motif"/>
    <property type="match status" value="1"/>
</dbReference>
<dbReference type="InterPro" id="IPR018368">
    <property type="entry name" value="ClpA/B_CS1"/>
</dbReference>